<organism evidence="2 3">
    <name type="scientific">Streptomyces silvensis</name>
    <dbReference type="NCBI Taxonomy" id="1765722"/>
    <lineage>
        <taxon>Bacteria</taxon>
        <taxon>Bacillati</taxon>
        <taxon>Actinomycetota</taxon>
        <taxon>Actinomycetes</taxon>
        <taxon>Kitasatosporales</taxon>
        <taxon>Streptomycetaceae</taxon>
        <taxon>Streptomyces</taxon>
    </lineage>
</organism>
<evidence type="ECO:0000313" key="3">
    <source>
        <dbReference type="Proteomes" id="UP000054804"/>
    </source>
</evidence>
<protein>
    <submittedName>
        <fullName evidence="2">Uncharacterized protein</fullName>
    </submittedName>
</protein>
<dbReference type="Proteomes" id="UP000054804">
    <property type="component" value="Unassembled WGS sequence"/>
</dbReference>
<name>A0A0W7WR70_9ACTN</name>
<evidence type="ECO:0000256" key="1">
    <source>
        <dbReference type="SAM" id="MobiDB-lite"/>
    </source>
</evidence>
<dbReference type="AlphaFoldDB" id="A0A0W7WR70"/>
<proteinExistence type="predicted"/>
<comment type="caution">
    <text evidence="2">The sequence shown here is derived from an EMBL/GenBank/DDBJ whole genome shotgun (WGS) entry which is preliminary data.</text>
</comment>
<dbReference type="EMBL" id="LOCL01000083">
    <property type="protein sequence ID" value="KUF13065.1"/>
    <property type="molecule type" value="Genomic_DNA"/>
</dbReference>
<evidence type="ECO:0000313" key="2">
    <source>
        <dbReference type="EMBL" id="KUF13065.1"/>
    </source>
</evidence>
<reference evidence="2 3" key="1">
    <citation type="submission" date="2015-12" db="EMBL/GenBank/DDBJ databases">
        <title>Draft genome sequence of Streptomyces silvensis ATCC 53525, a producer of novel hormone antagonists.</title>
        <authorList>
            <person name="Johnston C.W."/>
            <person name="Li Y."/>
            <person name="Magarvey N.A."/>
        </authorList>
    </citation>
    <scope>NUCLEOTIDE SEQUENCE [LARGE SCALE GENOMIC DNA]</scope>
    <source>
        <strain evidence="2 3">ATCC 53525</strain>
    </source>
</reference>
<sequence>MQSGARVNGDGQSVERTDGAMAPVRDIPALGPQELVTWRPPGGFVDIAHADMKGVADALGGLL</sequence>
<keyword evidence="3" id="KW-1185">Reference proteome</keyword>
<feature type="region of interest" description="Disordered" evidence="1">
    <location>
        <begin position="1"/>
        <end position="26"/>
    </location>
</feature>
<gene>
    <name evidence="2" type="ORF">AT728_37670</name>
</gene>
<accession>A0A0W7WR70</accession>